<organism evidence="1 2">
    <name type="scientific">Enterocloster hominis</name>
    <name type="common">ex Hitch et al. 2024</name>
    <dbReference type="NCBI Taxonomy" id="1917870"/>
    <lineage>
        <taxon>Bacteria</taxon>
        <taxon>Bacillati</taxon>
        <taxon>Bacillota</taxon>
        <taxon>Clostridia</taxon>
        <taxon>Lachnospirales</taxon>
        <taxon>Lachnospiraceae</taxon>
        <taxon>Enterocloster</taxon>
    </lineage>
</organism>
<proteinExistence type="predicted"/>
<gene>
    <name evidence="1" type="ORF">WMQ36_07315</name>
</gene>
<evidence type="ECO:0000313" key="2">
    <source>
        <dbReference type="Proteomes" id="UP001454086"/>
    </source>
</evidence>
<dbReference type="RefSeq" id="WP_008717388.1">
    <property type="nucleotide sequence ID" value="NZ_JBBMFM010000018.1"/>
</dbReference>
<keyword evidence="2" id="KW-1185">Reference proteome</keyword>
<dbReference type="Proteomes" id="UP001454086">
    <property type="component" value="Unassembled WGS sequence"/>
</dbReference>
<evidence type="ECO:0000313" key="1">
    <source>
        <dbReference type="EMBL" id="MEQ2424778.1"/>
    </source>
</evidence>
<dbReference type="EMBL" id="JBBMFM010000018">
    <property type="protein sequence ID" value="MEQ2424778.1"/>
    <property type="molecule type" value="Genomic_DNA"/>
</dbReference>
<name>A0ABV1D330_9FIRM</name>
<accession>A0ABV1D330</accession>
<sequence>MLITIQQVKSNFENLFEVSSFGQVLFRAKAPWMDVSLPFNAEHMREIIFTDASGEKLYTTHYKLISNMIEEAVPFKYLITKEQRFGQFEIVGRDGNEGSFYIMQNGVCDNKFCIEHKGRVCLGYSIDKGKNNYVSIYENDTQIAQITKPLTVIDNLDVYYLHIKDGYASMVPVLCFFTVYYDYRKYNNSGSLTRNSVEISVSYTYGRNNDKYNPNWIAREFGQGAADELEQMLGNLAEQGSAQARRIVKIVGMIFLVLILLAVVLFFVLRSILG</sequence>
<reference evidence="1 2" key="1">
    <citation type="submission" date="2024-03" db="EMBL/GenBank/DDBJ databases">
        <title>Human intestinal bacterial collection.</title>
        <authorList>
            <person name="Pauvert C."/>
            <person name="Hitch T.C.A."/>
            <person name="Clavel T."/>
        </authorList>
    </citation>
    <scope>NUCLEOTIDE SEQUENCE [LARGE SCALE GENOMIC DNA]</scope>
    <source>
        <strain evidence="1 2">CLA-SR-H021</strain>
    </source>
</reference>
<comment type="caution">
    <text evidence="1">The sequence shown here is derived from an EMBL/GenBank/DDBJ whole genome shotgun (WGS) entry which is preliminary data.</text>
</comment>
<protein>
    <submittedName>
        <fullName evidence="1">Uncharacterized protein</fullName>
    </submittedName>
</protein>